<dbReference type="KEGG" id="acan:ACA1_320810"/>
<reference evidence="3 4" key="1">
    <citation type="journal article" date="2013" name="Genome Biol.">
        <title>Genome of Acanthamoeba castellanii highlights extensive lateral gene transfer and early evolution of tyrosine kinase signaling.</title>
        <authorList>
            <person name="Clarke M."/>
            <person name="Lohan A.J."/>
            <person name="Liu B."/>
            <person name="Lagkouvardos I."/>
            <person name="Roy S."/>
            <person name="Zafar N."/>
            <person name="Bertelli C."/>
            <person name="Schilde C."/>
            <person name="Kianianmomeni A."/>
            <person name="Burglin T.R."/>
            <person name="Frech C."/>
            <person name="Turcotte B."/>
            <person name="Kopec K.O."/>
            <person name="Synnott J.M."/>
            <person name="Choo C."/>
            <person name="Paponov I."/>
            <person name="Finkler A."/>
            <person name="Soon Heng Tan C."/>
            <person name="Hutchins A.P."/>
            <person name="Weinmeier T."/>
            <person name="Rattei T."/>
            <person name="Chu J.S."/>
            <person name="Gimenez G."/>
            <person name="Irimia M."/>
            <person name="Rigden D.J."/>
            <person name="Fitzpatrick D.A."/>
            <person name="Lorenzo-Morales J."/>
            <person name="Bateman A."/>
            <person name="Chiu C.H."/>
            <person name="Tang P."/>
            <person name="Hegemann P."/>
            <person name="Fromm H."/>
            <person name="Raoult D."/>
            <person name="Greub G."/>
            <person name="Miranda-Saavedra D."/>
            <person name="Chen N."/>
            <person name="Nash P."/>
            <person name="Ginger M.L."/>
            <person name="Horn M."/>
            <person name="Schaap P."/>
            <person name="Caler L."/>
            <person name="Loftus B."/>
        </authorList>
    </citation>
    <scope>NUCLEOTIDE SEQUENCE [LARGE SCALE GENOMIC DNA]</scope>
    <source>
        <strain evidence="3 4">Neff</strain>
    </source>
</reference>
<dbReference type="Pfam" id="PF18105">
    <property type="entry name" value="PGM1_C"/>
    <property type="match status" value="1"/>
</dbReference>
<feature type="domain" description="PGM1 C-terminal" evidence="2">
    <location>
        <begin position="451"/>
        <end position="501"/>
    </location>
</feature>
<dbReference type="EMBL" id="KB007998">
    <property type="protein sequence ID" value="ELR16417.1"/>
    <property type="molecule type" value="Genomic_DNA"/>
</dbReference>
<proteinExistence type="predicted"/>
<dbReference type="AlphaFoldDB" id="L8GTZ1"/>
<evidence type="ECO:0000256" key="1">
    <source>
        <dbReference type="SAM" id="MobiDB-lite"/>
    </source>
</evidence>
<accession>L8GTZ1</accession>
<dbReference type="VEuPathDB" id="AmoebaDB:ACA1_320810"/>
<gene>
    <name evidence="3" type="ORF">ACA1_320810</name>
</gene>
<dbReference type="Proteomes" id="UP000011083">
    <property type="component" value="Unassembled WGS sequence"/>
</dbReference>
<name>L8GTZ1_ACACF</name>
<dbReference type="OrthoDB" id="2117703at2759"/>
<feature type="region of interest" description="Disordered" evidence="1">
    <location>
        <begin position="510"/>
        <end position="535"/>
    </location>
</feature>
<organism evidence="3 4">
    <name type="scientific">Acanthamoeba castellanii (strain ATCC 30010 / Neff)</name>
    <dbReference type="NCBI Taxonomy" id="1257118"/>
    <lineage>
        <taxon>Eukaryota</taxon>
        <taxon>Amoebozoa</taxon>
        <taxon>Discosea</taxon>
        <taxon>Longamoebia</taxon>
        <taxon>Centramoebida</taxon>
        <taxon>Acanthamoebidae</taxon>
        <taxon>Acanthamoeba</taxon>
    </lineage>
</organism>
<protein>
    <recommendedName>
        <fullName evidence="2">PGM1 C-terminal domain-containing protein</fullName>
    </recommendedName>
</protein>
<sequence length="535" mass="59005">MNSEVTRLPSHTAAAEPHVADGVANGQACPNNVDIHAVETAGYRAQRLKGVCFWPERAYEEVVVLPSITENAQALARTKGISFYEHRQLYHIALLRDPTIKRVIFLSSIPVDPAVVRYYWEVLLQEFVPFADVQERFVTLALDDPAVRPLSDKIQANPAFLSRVRDSVTNPGRCCLIPFVSTPAEHQVPYPFGTPLVRTEEELAASVFDLWRRGALVGPARRGGGHQQKAGAEEKGEAEEEQHLDRFVVKLDDSASGGGNALLDMRSVLRRCDLLEARNQLARSAADRPAFAAWLLSHRERITEEIANEFPRMAFQGRDEAWSTYRTEIPTQVLDGHVYQGCKFPCNHAYRNKIQEYTLRVGRVLADKGAMGHFGVDFLASCTASTAGLAQADSCEDTGQEWELFAVEINLREYDGTTGMLRTADGDLRYYVANDNVVSPRYTALSPASLTEAVAADALHFCPKRRTGVMFHFLSPAQEMGKVGIVCVGKTRLEAEDYATRARELLDRLAAGAAPSSSSSPSPTSPSLPTAVQWS</sequence>
<evidence type="ECO:0000313" key="3">
    <source>
        <dbReference type="EMBL" id="ELR16417.1"/>
    </source>
</evidence>
<feature type="region of interest" description="Disordered" evidence="1">
    <location>
        <begin position="219"/>
        <end position="241"/>
    </location>
</feature>
<feature type="compositionally biased region" description="Basic and acidic residues" evidence="1">
    <location>
        <begin position="231"/>
        <end position="241"/>
    </location>
</feature>
<evidence type="ECO:0000313" key="4">
    <source>
        <dbReference type="Proteomes" id="UP000011083"/>
    </source>
</evidence>
<dbReference type="RefSeq" id="XP_004338430.1">
    <property type="nucleotide sequence ID" value="XM_004338382.1"/>
</dbReference>
<dbReference type="GeneID" id="14917109"/>
<keyword evidence="4" id="KW-1185">Reference proteome</keyword>
<evidence type="ECO:0000259" key="2">
    <source>
        <dbReference type="Pfam" id="PF18105"/>
    </source>
</evidence>
<dbReference type="InterPro" id="IPR041356">
    <property type="entry name" value="PGM1_C"/>
</dbReference>